<evidence type="ECO:0000313" key="2">
    <source>
        <dbReference type="Proteomes" id="UP000309997"/>
    </source>
</evidence>
<name>A0ACC4D159_POPAL</name>
<sequence length="162" mass="17726">MVCVNTNDQRFDLIQAEIGTVSNDRQSILKKSNSTSRVVGSNSSSQVDKGKGLLQLVADGGERINMGTSEGVIIKMLFESLITEHLEEPLKNAPPKTKSQTSLDLIPLRNAPHTSKEMMLDGFRTSQTDGAFPDPVIIYGYSSNAPSRFGCLLVRVDKRVTK</sequence>
<gene>
    <name evidence="1" type="ORF">D5086_001799</name>
</gene>
<organism evidence="1 2">
    <name type="scientific">Populus alba</name>
    <name type="common">White poplar</name>
    <dbReference type="NCBI Taxonomy" id="43335"/>
    <lineage>
        <taxon>Eukaryota</taxon>
        <taxon>Viridiplantae</taxon>
        <taxon>Streptophyta</taxon>
        <taxon>Embryophyta</taxon>
        <taxon>Tracheophyta</taxon>
        <taxon>Spermatophyta</taxon>
        <taxon>Magnoliopsida</taxon>
        <taxon>eudicotyledons</taxon>
        <taxon>Gunneridae</taxon>
        <taxon>Pentapetalae</taxon>
        <taxon>rosids</taxon>
        <taxon>fabids</taxon>
        <taxon>Malpighiales</taxon>
        <taxon>Salicaceae</taxon>
        <taxon>Saliceae</taxon>
        <taxon>Populus</taxon>
    </lineage>
</organism>
<dbReference type="EMBL" id="RCHU02000001">
    <property type="protein sequence ID" value="KAL3610779.1"/>
    <property type="molecule type" value="Genomic_DNA"/>
</dbReference>
<reference evidence="1 2" key="1">
    <citation type="journal article" date="2024" name="Plant Biotechnol. J.">
        <title>Genome and CRISPR/Cas9 system of a widespread forest tree (Populus alba) in the world.</title>
        <authorList>
            <person name="Liu Y.J."/>
            <person name="Jiang P.F."/>
            <person name="Han X.M."/>
            <person name="Li X.Y."/>
            <person name="Wang H.M."/>
            <person name="Wang Y.J."/>
            <person name="Wang X.X."/>
            <person name="Zeng Q.Y."/>
        </authorList>
    </citation>
    <scope>NUCLEOTIDE SEQUENCE [LARGE SCALE GENOMIC DNA]</scope>
    <source>
        <strain evidence="2">cv. PAL-ZL1</strain>
    </source>
</reference>
<keyword evidence="2" id="KW-1185">Reference proteome</keyword>
<evidence type="ECO:0000313" key="1">
    <source>
        <dbReference type="EMBL" id="KAL3610779.1"/>
    </source>
</evidence>
<accession>A0ACC4D159</accession>
<comment type="caution">
    <text evidence="1">The sequence shown here is derived from an EMBL/GenBank/DDBJ whole genome shotgun (WGS) entry which is preliminary data.</text>
</comment>
<protein>
    <submittedName>
        <fullName evidence="1">Uncharacterized protein</fullName>
    </submittedName>
</protein>
<dbReference type="Proteomes" id="UP000309997">
    <property type="component" value="Unassembled WGS sequence"/>
</dbReference>
<proteinExistence type="predicted"/>